<dbReference type="Pfam" id="PF07729">
    <property type="entry name" value="FCD"/>
    <property type="match status" value="1"/>
</dbReference>
<gene>
    <name evidence="5" type="ORF">Pme01_36900</name>
</gene>
<dbReference type="AlphaFoldDB" id="A0A8J3X4T2"/>
<keyword evidence="1" id="KW-0805">Transcription regulation</keyword>
<reference evidence="5" key="1">
    <citation type="submission" date="2021-01" db="EMBL/GenBank/DDBJ databases">
        <title>Whole genome shotgun sequence of Planosporangium mesophilum NBRC 109066.</title>
        <authorList>
            <person name="Komaki H."/>
            <person name="Tamura T."/>
        </authorList>
    </citation>
    <scope>NUCLEOTIDE SEQUENCE</scope>
    <source>
        <strain evidence="5">NBRC 109066</strain>
    </source>
</reference>
<dbReference type="RefSeq" id="WP_239088307.1">
    <property type="nucleotide sequence ID" value="NZ_BOON01000033.1"/>
</dbReference>
<evidence type="ECO:0000313" key="5">
    <source>
        <dbReference type="EMBL" id="GII24093.1"/>
    </source>
</evidence>
<dbReference type="Proteomes" id="UP000599074">
    <property type="component" value="Unassembled WGS sequence"/>
</dbReference>
<sequence length="224" mass="23947">MESTVTGAAAGRTMAHQRLREAITGSELAPGQRLIEADLVGMFGVPRNAVRLALDALVAEGLVERIPNRGARVRRVSTEEAVAITECRMALEGLIAAKAAQHATDAEIADLQAQVEQMRVAVEAGELVRYSTLIQELHQVIRRAARQPTAATLIERLQAQIIRHQFRLSLRPGRPQVSLAGLTALVAAISARDPEAAEAAIRAHLRGVIAALNETTVPGEGSRA</sequence>
<keyword evidence="3" id="KW-0804">Transcription</keyword>
<dbReference type="Gene3D" id="1.10.10.10">
    <property type="entry name" value="Winged helix-like DNA-binding domain superfamily/Winged helix DNA-binding domain"/>
    <property type="match status" value="1"/>
</dbReference>
<evidence type="ECO:0000259" key="4">
    <source>
        <dbReference type="PROSITE" id="PS50949"/>
    </source>
</evidence>
<dbReference type="GO" id="GO:0003677">
    <property type="term" value="F:DNA binding"/>
    <property type="evidence" value="ECO:0007669"/>
    <property type="project" value="UniProtKB-KW"/>
</dbReference>
<dbReference type="PANTHER" id="PTHR43537">
    <property type="entry name" value="TRANSCRIPTIONAL REGULATOR, GNTR FAMILY"/>
    <property type="match status" value="1"/>
</dbReference>
<dbReference type="EMBL" id="BOON01000033">
    <property type="protein sequence ID" value="GII24093.1"/>
    <property type="molecule type" value="Genomic_DNA"/>
</dbReference>
<dbReference type="PANTHER" id="PTHR43537:SF49">
    <property type="entry name" value="TRANSCRIPTIONAL REGULATORY PROTEIN"/>
    <property type="match status" value="1"/>
</dbReference>
<dbReference type="Pfam" id="PF00392">
    <property type="entry name" value="GntR"/>
    <property type="match status" value="1"/>
</dbReference>
<protein>
    <submittedName>
        <fullName evidence="5">GntR family transcriptional regulator</fullName>
    </submittedName>
</protein>
<dbReference type="Gene3D" id="1.20.120.530">
    <property type="entry name" value="GntR ligand-binding domain-like"/>
    <property type="match status" value="1"/>
</dbReference>
<evidence type="ECO:0000256" key="3">
    <source>
        <dbReference type="ARBA" id="ARBA00023163"/>
    </source>
</evidence>
<dbReference type="SUPFAM" id="SSF46785">
    <property type="entry name" value="Winged helix' DNA-binding domain"/>
    <property type="match status" value="1"/>
</dbReference>
<dbReference type="SUPFAM" id="SSF48008">
    <property type="entry name" value="GntR ligand-binding domain-like"/>
    <property type="match status" value="1"/>
</dbReference>
<evidence type="ECO:0000256" key="2">
    <source>
        <dbReference type="ARBA" id="ARBA00023125"/>
    </source>
</evidence>
<dbReference type="InterPro" id="IPR036390">
    <property type="entry name" value="WH_DNA-bd_sf"/>
</dbReference>
<keyword evidence="2" id="KW-0238">DNA-binding</keyword>
<dbReference type="SMART" id="SM00895">
    <property type="entry name" value="FCD"/>
    <property type="match status" value="1"/>
</dbReference>
<dbReference type="InterPro" id="IPR000524">
    <property type="entry name" value="Tscrpt_reg_HTH_GntR"/>
</dbReference>
<dbReference type="GO" id="GO:0003700">
    <property type="term" value="F:DNA-binding transcription factor activity"/>
    <property type="evidence" value="ECO:0007669"/>
    <property type="project" value="InterPro"/>
</dbReference>
<accession>A0A8J3X4T2</accession>
<evidence type="ECO:0000256" key="1">
    <source>
        <dbReference type="ARBA" id="ARBA00023015"/>
    </source>
</evidence>
<dbReference type="SMART" id="SM00345">
    <property type="entry name" value="HTH_GNTR"/>
    <property type="match status" value="1"/>
</dbReference>
<organism evidence="5 6">
    <name type="scientific">Planosporangium mesophilum</name>
    <dbReference type="NCBI Taxonomy" id="689768"/>
    <lineage>
        <taxon>Bacteria</taxon>
        <taxon>Bacillati</taxon>
        <taxon>Actinomycetota</taxon>
        <taxon>Actinomycetes</taxon>
        <taxon>Micromonosporales</taxon>
        <taxon>Micromonosporaceae</taxon>
        <taxon>Planosporangium</taxon>
    </lineage>
</organism>
<dbReference type="InterPro" id="IPR036388">
    <property type="entry name" value="WH-like_DNA-bd_sf"/>
</dbReference>
<dbReference type="InterPro" id="IPR011711">
    <property type="entry name" value="GntR_C"/>
</dbReference>
<keyword evidence="6" id="KW-1185">Reference proteome</keyword>
<proteinExistence type="predicted"/>
<dbReference type="CDD" id="cd07377">
    <property type="entry name" value="WHTH_GntR"/>
    <property type="match status" value="1"/>
</dbReference>
<name>A0A8J3X4T2_9ACTN</name>
<comment type="caution">
    <text evidence="5">The sequence shown here is derived from an EMBL/GenBank/DDBJ whole genome shotgun (WGS) entry which is preliminary data.</text>
</comment>
<dbReference type="InterPro" id="IPR008920">
    <property type="entry name" value="TF_FadR/GntR_C"/>
</dbReference>
<dbReference type="PROSITE" id="PS50949">
    <property type="entry name" value="HTH_GNTR"/>
    <property type="match status" value="1"/>
</dbReference>
<evidence type="ECO:0000313" key="6">
    <source>
        <dbReference type="Proteomes" id="UP000599074"/>
    </source>
</evidence>
<feature type="domain" description="HTH gntR-type" evidence="4">
    <location>
        <begin position="9"/>
        <end position="76"/>
    </location>
</feature>